<keyword evidence="3" id="KW-1185">Reference proteome</keyword>
<dbReference type="AlphaFoldDB" id="A0A448XSM2"/>
<evidence type="ECO:0000313" key="2">
    <source>
        <dbReference type="EMBL" id="VEL43976.1"/>
    </source>
</evidence>
<dbReference type="EMBL" id="CAAALY010287613">
    <property type="protein sequence ID" value="VEL43976.1"/>
    <property type="molecule type" value="Genomic_DNA"/>
</dbReference>
<protein>
    <submittedName>
        <fullName evidence="2">Uncharacterized protein</fullName>
    </submittedName>
</protein>
<feature type="compositionally biased region" description="Acidic residues" evidence="1">
    <location>
        <begin position="58"/>
        <end position="70"/>
    </location>
</feature>
<dbReference type="Proteomes" id="UP000784294">
    <property type="component" value="Unassembled WGS sequence"/>
</dbReference>
<gene>
    <name evidence="2" type="ORF">PXEA_LOCUS37416</name>
</gene>
<evidence type="ECO:0000313" key="3">
    <source>
        <dbReference type="Proteomes" id="UP000784294"/>
    </source>
</evidence>
<proteinExistence type="predicted"/>
<feature type="non-terminal residue" evidence="2">
    <location>
        <position position="1"/>
    </location>
</feature>
<comment type="caution">
    <text evidence="2">The sequence shown here is derived from an EMBL/GenBank/DDBJ whole genome shotgun (WGS) entry which is preliminary data.</text>
</comment>
<reference evidence="2" key="1">
    <citation type="submission" date="2018-11" db="EMBL/GenBank/DDBJ databases">
        <authorList>
            <consortium name="Pathogen Informatics"/>
        </authorList>
    </citation>
    <scope>NUCLEOTIDE SEQUENCE</scope>
</reference>
<evidence type="ECO:0000256" key="1">
    <source>
        <dbReference type="SAM" id="MobiDB-lite"/>
    </source>
</evidence>
<accession>A0A448XSM2</accession>
<organism evidence="2 3">
    <name type="scientific">Protopolystoma xenopodis</name>
    <dbReference type="NCBI Taxonomy" id="117903"/>
    <lineage>
        <taxon>Eukaryota</taxon>
        <taxon>Metazoa</taxon>
        <taxon>Spiralia</taxon>
        <taxon>Lophotrochozoa</taxon>
        <taxon>Platyhelminthes</taxon>
        <taxon>Monogenea</taxon>
        <taxon>Polyopisthocotylea</taxon>
        <taxon>Polystomatidea</taxon>
        <taxon>Polystomatidae</taxon>
        <taxon>Protopolystoma</taxon>
    </lineage>
</organism>
<name>A0A448XSM2_9PLAT</name>
<sequence>PGQCGPRSEGKSKTEVYSIAGGTEDKEETKSIRAYFSLPVRSGEPEAAEVSGRSDSPDTSEDEGLEEDEKSEGGYSSPLIPAGNNVVLYPWMNPKLTGRFTFSCIAFC</sequence>
<feature type="region of interest" description="Disordered" evidence="1">
    <location>
        <begin position="1"/>
        <end position="81"/>
    </location>
</feature>